<evidence type="ECO:0000313" key="2">
    <source>
        <dbReference type="Proteomes" id="UP000663720"/>
    </source>
</evidence>
<dbReference type="Gene3D" id="1.10.260.40">
    <property type="entry name" value="lambda repressor-like DNA-binding domains"/>
    <property type="match status" value="1"/>
</dbReference>
<dbReference type="AlphaFoldDB" id="A0A975BAD6"/>
<protein>
    <submittedName>
        <fullName evidence="1">Toxin-antitoxin system, antitoxin component</fullName>
    </submittedName>
</protein>
<dbReference type="InterPro" id="IPR010982">
    <property type="entry name" value="Lambda_DNA-bd_dom_sf"/>
</dbReference>
<dbReference type="EMBL" id="CP061799">
    <property type="protein sequence ID" value="QTA81515.1"/>
    <property type="molecule type" value="Genomic_DNA"/>
</dbReference>
<evidence type="ECO:0000313" key="1">
    <source>
        <dbReference type="EMBL" id="QTA81515.1"/>
    </source>
</evidence>
<dbReference type="RefSeq" id="WP_207687539.1">
    <property type="nucleotide sequence ID" value="NZ_CP061799.1"/>
</dbReference>
<dbReference type="Proteomes" id="UP000663720">
    <property type="component" value="Chromosome"/>
</dbReference>
<gene>
    <name evidence="1" type="primary">higA4</name>
    <name evidence="1" type="ORF">dnl_38520</name>
</gene>
<proteinExistence type="predicted"/>
<keyword evidence="2" id="KW-1185">Reference proteome</keyword>
<dbReference type="SUPFAM" id="SSF47413">
    <property type="entry name" value="lambda repressor-like DNA-binding domains"/>
    <property type="match status" value="1"/>
</dbReference>
<dbReference type="KEGG" id="dli:dnl_38520"/>
<reference evidence="1" key="1">
    <citation type="journal article" date="2021" name="Microb. Physiol.">
        <title>Proteogenomic Insights into the Physiology of Marine, Sulfate-Reducing, Filamentous Desulfonema limicola and Desulfonema magnum.</title>
        <authorList>
            <person name="Schnaars V."/>
            <person name="Wohlbrand L."/>
            <person name="Scheve S."/>
            <person name="Hinrichs C."/>
            <person name="Reinhardt R."/>
            <person name="Rabus R."/>
        </authorList>
    </citation>
    <scope>NUCLEOTIDE SEQUENCE</scope>
    <source>
        <strain evidence="1">5ac10</strain>
    </source>
</reference>
<dbReference type="NCBIfam" id="TIGR02607">
    <property type="entry name" value="antidote_HigA"/>
    <property type="match status" value="1"/>
</dbReference>
<name>A0A975BAD6_9BACT</name>
<organism evidence="1 2">
    <name type="scientific">Desulfonema limicola</name>
    <dbReference type="NCBI Taxonomy" id="45656"/>
    <lineage>
        <taxon>Bacteria</taxon>
        <taxon>Pseudomonadati</taxon>
        <taxon>Thermodesulfobacteriota</taxon>
        <taxon>Desulfobacteria</taxon>
        <taxon>Desulfobacterales</taxon>
        <taxon>Desulfococcaceae</taxon>
        <taxon>Desulfonema</taxon>
    </lineage>
</organism>
<dbReference type="GO" id="GO:0003677">
    <property type="term" value="F:DNA binding"/>
    <property type="evidence" value="ECO:0007669"/>
    <property type="project" value="InterPro"/>
</dbReference>
<accession>A0A975BAD6</accession>
<dbReference type="InterPro" id="IPR013430">
    <property type="entry name" value="Toxin_antidote_HigA"/>
</dbReference>
<sequence>MQHPFQYILKKYIQPLGIDQAELRKDLVIGAKALRELYNHQRGITPLTALKFGKYFNIPPELLIRMQAEYDLAQTYDKNKEIIDKINIHNHRLREPKPEKNSKPRMLISTINKSVGDKSKHYTEKELEQLFTGKRLTNRKKYFLNILFSEASAQDVLDFVKMKNIPVENLRHLYEVYLKNINVKRNPCFDWLFKDISKTD</sequence>